<evidence type="ECO:0000313" key="1">
    <source>
        <dbReference type="EMBL" id="SHJ59695.1"/>
    </source>
</evidence>
<name>A0A1M6KL93_9FIRM</name>
<accession>A0A1M6KL93</accession>
<keyword evidence="2" id="KW-1185">Reference proteome</keyword>
<dbReference type="Proteomes" id="UP000184529">
    <property type="component" value="Unassembled WGS sequence"/>
</dbReference>
<protein>
    <submittedName>
        <fullName evidence="1">Uncharacterized protein</fullName>
    </submittedName>
</protein>
<dbReference type="STRING" id="1121432.SAMN02745219_02909"/>
<organism evidence="1 2">
    <name type="scientific">Desulfofundulus thermosubterraneus DSM 16057</name>
    <dbReference type="NCBI Taxonomy" id="1121432"/>
    <lineage>
        <taxon>Bacteria</taxon>
        <taxon>Bacillati</taxon>
        <taxon>Bacillota</taxon>
        <taxon>Clostridia</taxon>
        <taxon>Eubacteriales</taxon>
        <taxon>Peptococcaceae</taxon>
        <taxon>Desulfofundulus</taxon>
    </lineage>
</organism>
<proteinExistence type="predicted"/>
<dbReference type="AlphaFoldDB" id="A0A1M6KL93"/>
<dbReference type="EMBL" id="FQZM01000043">
    <property type="protein sequence ID" value="SHJ59695.1"/>
    <property type="molecule type" value="Genomic_DNA"/>
</dbReference>
<dbReference type="RefSeq" id="WP_072870694.1">
    <property type="nucleotide sequence ID" value="NZ_FQZM01000043.1"/>
</dbReference>
<sequence length="75" mass="8704">MEKIFTVGDRVMVAGRAMMAGRVMAACPGKGRYLLIELEDNDPPEQMTLRELEKARRGRRENYRWAEFELRRCGA</sequence>
<reference evidence="2" key="1">
    <citation type="submission" date="2016-11" db="EMBL/GenBank/DDBJ databases">
        <authorList>
            <person name="Varghese N."/>
            <person name="Submissions S."/>
        </authorList>
    </citation>
    <scope>NUCLEOTIDE SEQUENCE [LARGE SCALE GENOMIC DNA]</scope>
    <source>
        <strain evidence="2">DSM 16057</strain>
    </source>
</reference>
<evidence type="ECO:0000313" key="2">
    <source>
        <dbReference type="Proteomes" id="UP000184529"/>
    </source>
</evidence>
<gene>
    <name evidence="1" type="ORF">SAMN02745219_02909</name>
</gene>